<dbReference type="EMBL" id="DVJM01000240">
    <property type="protein sequence ID" value="HIS79802.1"/>
    <property type="molecule type" value="Genomic_DNA"/>
</dbReference>
<reference evidence="3" key="2">
    <citation type="journal article" date="2021" name="PeerJ">
        <title>Extensive microbial diversity within the chicken gut microbiome revealed by metagenomics and culture.</title>
        <authorList>
            <person name="Gilroy R."/>
            <person name="Ravi A."/>
            <person name="Getino M."/>
            <person name="Pursley I."/>
            <person name="Horton D.L."/>
            <person name="Alikhan N.F."/>
            <person name="Baker D."/>
            <person name="Gharbi K."/>
            <person name="Hall N."/>
            <person name="Watson M."/>
            <person name="Adriaenssens E.M."/>
            <person name="Foster-Nyarko E."/>
            <person name="Jarju S."/>
            <person name="Secka A."/>
            <person name="Antonio M."/>
            <person name="Oren A."/>
            <person name="Chaudhuri R.R."/>
            <person name="La Ragione R."/>
            <person name="Hildebrand F."/>
            <person name="Pallen M.J."/>
        </authorList>
    </citation>
    <scope>NUCLEOTIDE SEQUENCE</scope>
    <source>
        <strain evidence="3">6086</strain>
    </source>
</reference>
<evidence type="ECO:0000313" key="3">
    <source>
        <dbReference type="EMBL" id="HIS79802.1"/>
    </source>
</evidence>
<keyword evidence="2" id="KW-0812">Transmembrane</keyword>
<keyword evidence="2" id="KW-1133">Transmembrane helix</keyword>
<accession>A0A9D1FU28</accession>
<evidence type="ECO:0000256" key="2">
    <source>
        <dbReference type="SAM" id="Phobius"/>
    </source>
</evidence>
<protein>
    <submittedName>
        <fullName evidence="3">Uncharacterized protein</fullName>
    </submittedName>
</protein>
<comment type="caution">
    <text evidence="3">The sequence shown here is derived from an EMBL/GenBank/DDBJ whole genome shotgun (WGS) entry which is preliminary data.</text>
</comment>
<sequence length="128" mass="12736">MERGEMTFPEAGAAQQPGEESGETASQSQAVPDTMSPPDGSAPSGQNSTPQEAAEQTAGMFMGRGGSRGGFGGGGQGGGMVPPGMQDAAGAAGSGNPLLLAVTFAGAGLCVLLAVLWLRRRMQRGRAK</sequence>
<reference evidence="3" key="1">
    <citation type="submission" date="2020-10" db="EMBL/GenBank/DDBJ databases">
        <authorList>
            <person name="Gilroy R."/>
        </authorList>
    </citation>
    <scope>NUCLEOTIDE SEQUENCE</scope>
    <source>
        <strain evidence="3">6086</strain>
    </source>
</reference>
<gene>
    <name evidence="3" type="ORF">IAD03_10585</name>
</gene>
<keyword evidence="2" id="KW-0472">Membrane</keyword>
<feature type="transmembrane region" description="Helical" evidence="2">
    <location>
        <begin position="98"/>
        <end position="118"/>
    </location>
</feature>
<organism evidence="3 4">
    <name type="scientific">Candidatus Caccousia stercoris</name>
    <dbReference type="NCBI Taxonomy" id="2840723"/>
    <lineage>
        <taxon>Bacteria</taxon>
        <taxon>Bacillati</taxon>
        <taxon>Bacillota</taxon>
        <taxon>Clostridia</taxon>
        <taxon>Eubacteriales</taxon>
        <taxon>Oscillospiraceae</taxon>
        <taxon>Oscillospiraceae incertae sedis</taxon>
        <taxon>Candidatus Caccousia</taxon>
    </lineage>
</organism>
<name>A0A9D1FU28_9FIRM</name>
<dbReference type="AlphaFoldDB" id="A0A9D1FU28"/>
<evidence type="ECO:0000256" key="1">
    <source>
        <dbReference type="SAM" id="MobiDB-lite"/>
    </source>
</evidence>
<feature type="region of interest" description="Disordered" evidence="1">
    <location>
        <begin position="1"/>
        <end position="93"/>
    </location>
</feature>
<dbReference type="Proteomes" id="UP000824141">
    <property type="component" value="Unassembled WGS sequence"/>
</dbReference>
<evidence type="ECO:0000313" key="4">
    <source>
        <dbReference type="Proteomes" id="UP000824141"/>
    </source>
</evidence>
<feature type="compositionally biased region" description="Gly residues" evidence="1">
    <location>
        <begin position="62"/>
        <end position="81"/>
    </location>
</feature>
<feature type="non-terminal residue" evidence="3">
    <location>
        <position position="1"/>
    </location>
</feature>
<proteinExistence type="predicted"/>